<dbReference type="EMBL" id="JBITGY010000016">
    <property type="protein sequence ID" value="MFI6504735.1"/>
    <property type="molecule type" value="Genomic_DNA"/>
</dbReference>
<proteinExistence type="predicted"/>
<keyword evidence="2" id="KW-1015">Disulfide bond</keyword>
<feature type="region of interest" description="Disordered" evidence="3">
    <location>
        <begin position="798"/>
        <end position="818"/>
    </location>
</feature>
<sequence length="2179" mass="228861">MHPWLCRCVLMVAFALVAALLPVPEAQAVPPEEPKPVESLTTETSIVHEQPDGTMTATLSAVPVRVKSEGGWKGVDTTLVRHADGLVRPKTAAAGLALSGGGEKAPMARLEENGKAVALTWPGPLPEPSLAGPVATYAEVLPGVDLRIRADAGGYVQHLVVKNAEAARAMKSIRYAVTATGVTLKPGKDGGVLALDDAGTTVFSAPAAAMWDAAGQAAPSALHEPDGAARRTVARTAVQDGAIVVTPDRAMLTDPATRYPVVIDPDWESSASAGWGKVFSGKPGTTAWLGGQDGGDAKVGQCYPSPQCNGIGAVRTYFQFDTGALAGKQILGAWFNISVKHGPTCPHTARHQLFIATGQIGAGTNWNNAPQGALLDTRPVDTVYGSCSGWKGVGFGVGGNIRAGGISTYFLKAENEGDGLSWRKYATETARLIIKYNTRPNAPYEMGTDPPLPVACRWCGGRAWVGDERIRLLTRLSDPDGDQVRPIWDIYTSGQRENRDWGPTQSSGAMFSTDLDLTGRDGKTIDWTAWAADGNDGGPWAWGPGGFIVDRTGITTAPAVSSPEYPGDNRWHGGVDVPGTFTFTAAGVPDVDHYLYNWNRAPSIKVDADALGGKASVTLTPPGDGPQTLAVQSVDRAGHRSPATDYRVYVRGGNGPLAHWRMDGSAADSAFLGDRDGALHGSAGYVAGAVGSALRLDGSGAHFSAPQAVRTDVPFSASAWVKADEAGRARSAVSQENGFDLGFRPADGGRWAFTMGADTVSSATAAKLKTWTHLAAVYDPRQNTMTLYVNGVRSGSLTRTAAPSSTPGQVRAGGPEPWSGAVDEVRLYDRALPEEEVKAAVGADNVQTGHWKFDDRTGTTAVNEVQGGEHGVLSQGAAFIGTGASGGSVRLDGRSGQVSTSGPVVATDQSFSAAAWVSLDQAPPVDHTATVVSQDGQVNSGFMLGYRRESDTRGSWEFFAPGEDAPRHDADVYARSSEPAQVGAPTHLAAVYDAPARQLRLYVNGQLAGSAARPAGFDATGAMVVGRHKWNTAIGGYWPGWIDDLRTYSRALAPEEIRGIVGQANVTSAYWKFDGSAKDESVPAREGELRGGAAWTAGQSAKPDPDDLALRLDGQSGGHLRAGSVVDTTQSFAVAAWARLDGHTALGQHPAVISQDGARSAVFQLQATPTGNWAFTLWNGDGGGDGRRVTGPKIQSGVWTHLVAMYDAGARRMSLFVNGKPAGAEPRHQTWNNPSGKMTVGRSLWEGAEVDFFTGAIDDVAVYNRVLFDGEIGTMAGRDLALVHNWALDEPSGTGAADSTGARTAALAGDARFVPGRSGNAIALDGAGDHVSADGVDLRTDQAFTVSAWVNLTGSDCDLTVRVRCKVDAVSLDGDQASKFRLGHVRDRGDNLEGTWTFEMTESDAAGGTVTKAAVSGKAGELTQWVHLTGVYQPDVKKIWLYVNGVRVGDGTQNTPWHASGALRIGRGKTDEYWHGKVDDVRLYAGALSKERVFGLHGSYPAQAGAATLPRADLGAWTFDEGSGPVAADAGGRNLPLTLKGGATWHWGRYGHAVGLDGNAAYAETAGPVVDTGRSFSVAAWAHLSGPGAANRVVIGQDGNRVSTFMLMYDAGKGRWAAAVPNGDADNPQVTLVHSAAPAATDDWTHLVLSYDAAARQLRLYVNGLLSGAQTNVTVQHAPGPLTVGRAKWNGAPSAFFPKYVDDVRVYGKALSDGEARKVYDDIEPMEFEFYRFDDGTTRDSSWRGQHLTAAGGARFALGVQGQALELDGVDDAAVAAASSVSARGSFGISAWVKLARTDQVATVVSQGGRRTSAFALQYRPGLNRWVFGGAQEDADGASTVHARSRTAPKADQWTHLMGVYDFPARQLRLYVNGEFSGAKDDVTLWAPSGELSVGRDLAGGKPAGYFPGVIDDLRIGSGALAEPDIAVRGGYPKPQPGQLGRFVNAAGEHYTAPTGAEIRPGYRFEGVLGLPAAAGPGTTMLYSCEKDGDLFSSAEAGCEGGAKLGEIGLVRTDQTGGPPAIPIYRCAGATERFESRDAQCEGVRTDKLLGYTTAYAVLARYNLPGYYHRSLIDGAPPGHKSDGPQGYLALTHEPGTQSLMSCGDGSRQFVSNDQNCEGKTVLSWLGKSWAQPPQGRASQELVRCSFNGGSFVNVGGCGGQPVERSLGHALTTAPEATS</sequence>
<organism evidence="6 7">
    <name type="scientific">Nonomuraea typhae</name>
    <dbReference type="NCBI Taxonomy" id="2603600"/>
    <lineage>
        <taxon>Bacteria</taxon>
        <taxon>Bacillati</taxon>
        <taxon>Actinomycetota</taxon>
        <taxon>Actinomycetes</taxon>
        <taxon>Streptosporangiales</taxon>
        <taxon>Streptosporangiaceae</taxon>
        <taxon>Nonomuraea</taxon>
    </lineage>
</organism>
<evidence type="ECO:0000313" key="7">
    <source>
        <dbReference type="Proteomes" id="UP001612741"/>
    </source>
</evidence>
<comment type="caution">
    <text evidence="6">The sequence shown here is derived from an EMBL/GenBank/DDBJ whole genome shotgun (WGS) entry which is preliminary data.</text>
</comment>
<feature type="domain" description="LamG-like jellyroll fold" evidence="5">
    <location>
        <begin position="1785"/>
        <end position="1924"/>
    </location>
</feature>
<evidence type="ECO:0000256" key="2">
    <source>
        <dbReference type="ARBA" id="ARBA00023157"/>
    </source>
</evidence>
<accession>A0ABW7Z991</accession>
<feature type="chain" id="PRO_5045538151" evidence="4">
    <location>
        <begin position="29"/>
        <end position="2179"/>
    </location>
</feature>
<dbReference type="PANTHER" id="PTHR46943:SF1">
    <property type="entry name" value="PENTRAXIN-RELATED PROTEIN PTX3"/>
    <property type="match status" value="1"/>
</dbReference>
<feature type="domain" description="LamG-like jellyroll fold" evidence="5">
    <location>
        <begin position="715"/>
        <end position="835"/>
    </location>
</feature>
<keyword evidence="7" id="KW-1185">Reference proteome</keyword>
<dbReference type="InterPro" id="IPR013320">
    <property type="entry name" value="ConA-like_dom_sf"/>
</dbReference>
<gene>
    <name evidence="6" type="ORF">ACIBG2_45630</name>
</gene>
<feature type="domain" description="LamG-like jellyroll fold" evidence="5">
    <location>
        <begin position="1574"/>
        <end position="1714"/>
    </location>
</feature>
<evidence type="ECO:0000256" key="3">
    <source>
        <dbReference type="SAM" id="MobiDB-lite"/>
    </source>
</evidence>
<dbReference type="PANTHER" id="PTHR46943">
    <property type="entry name" value="PENTRAXIN-RELATED PROTEIN PTX3"/>
    <property type="match status" value="1"/>
</dbReference>
<feature type="signal peptide" evidence="4">
    <location>
        <begin position="1"/>
        <end position="28"/>
    </location>
</feature>
<protein>
    <submittedName>
        <fullName evidence="6">LamG domain-containing protein</fullName>
    </submittedName>
</protein>
<dbReference type="Pfam" id="PF13385">
    <property type="entry name" value="Laminin_G_3"/>
    <property type="match status" value="6"/>
</dbReference>
<evidence type="ECO:0000313" key="6">
    <source>
        <dbReference type="EMBL" id="MFI6504735.1"/>
    </source>
</evidence>
<name>A0ABW7Z991_9ACTN</name>
<evidence type="ECO:0000256" key="4">
    <source>
        <dbReference type="SAM" id="SignalP"/>
    </source>
</evidence>
<dbReference type="Gene3D" id="2.60.120.200">
    <property type="match status" value="6"/>
</dbReference>
<feature type="domain" description="LamG-like jellyroll fold" evidence="5">
    <location>
        <begin position="1342"/>
        <end position="1491"/>
    </location>
</feature>
<dbReference type="SMART" id="SM00560">
    <property type="entry name" value="LamGL"/>
    <property type="match status" value="6"/>
</dbReference>
<dbReference type="Proteomes" id="UP001612741">
    <property type="component" value="Unassembled WGS sequence"/>
</dbReference>
<evidence type="ECO:0000256" key="1">
    <source>
        <dbReference type="ARBA" id="ARBA00022729"/>
    </source>
</evidence>
<keyword evidence="1 4" id="KW-0732">Signal</keyword>
<feature type="domain" description="LamG-like jellyroll fold" evidence="5">
    <location>
        <begin position="1130"/>
        <end position="1270"/>
    </location>
</feature>
<reference evidence="6 7" key="1">
    <citation type="submission" date="2024-10" db="EMBL/GenBank/DDBJ databases">
        <title>The Natural Products Discovery Center: Release of the First 8490 Sequenced Strains for Exploring Actinobacteria Biosynthetic Diversity.</title>
        <authorList>
            <person name="Kalkreuter E."/>
            <person name="Kautsar S.A."/>
            <person name="Yang D."/>
            <person name="Bader C.D."/>
            <person name="Teijaro C.N."/>
            <person name="Fluegel L."/>
            <person name="Davis C.M."/>
            <person name="Simpson J.R."/>
            <person name="Lauterbach L."/>
            <person name="Steele A.D."/>
            <person name="Gui C."/>
            <person name="Meng S."/>
            <person name="Li G."/>
            <person name="Viehrig K."/>
            <person name="Ye F."/>
            <person name="Su P."/>
            <person name="Kiefer A.F."/>
            <person name="Nichols A."/>
            <person name="Cepeda A.J."/>
            <person name="Yan W."/>
            <person name="Fan B."/>
            <person name="Jiang Y."/>
            <person name="Adhikari A."/>
            <person name="Zheng C.-J."/>
            <person name="Schuster L."/>
            <person name="Cowan T.M."/>
            <person name="Smanski M.J."/>
            <person name="Chevrette M.G."/>
            <person name="De Carvalho L.P.S."/>
            <person name="Shen B."/>
        </authorList>
    </citation>
    <scope>NUCLEOTIDE SEQUENCE [LARGE SCALE GENOMIC DNA]</scope>
    <source>
        <strain evidence="6 7">NPDC050545</strain>
    </source>
</reference>
<dbReference type="InterPro" id="IPR006558">
    <property type="entry name" value="LamG-like"/>
</dbReference>
<dbReference type="RefSeq" id="WP_397090609.1">
    <property type="nucleotide sequence ID" value="NZ_JBITGY010000016.1"/>
</dbReference>
<dbReference type="InterPro" id="IPR042837">
    <property type="entry name" value="PTX3"/>
</dbReference>
<evidence type="ECO:0000259" key="5">
    <source>
        <dbReference type="SMART" id="SM00560"/>
    </source>
</evidence>
<feature type="compositionally biased region" description="Polar residues" evidence="3">
    <location>
        <begin position="798"/>
        <end position="808"/>
    </location>
</feature>
<feature type="domain" description="LamG-like jellyroll fold" evidence="5">
    <location>
        <begin position="909"/>
        <end position="1055"/>
    </location>
</feature>
<dbReference type="SUPFAM" id="SSF49899">
    <property type="entry name" value="Concanavalin A-like lectins/glucanases"/>
    <property type="match status" value="6"/>
</dbReference>